<reference evidence="1 2" key="1">
    <citation type="submission" date="2016-10" db="EMBL/GenBank/DDBJ databases">
        <authorList>
            <person name="de Groot N.N."/>
        </authorList>
    </citation>
    <scope>NUCLEOTIDE SEQUENCE [LARGE SCALE GENOMIC DNA]</scope>
    <source>
        <strain evidence="1 2">CGMCC 1.10228</strain>
    </source>
</reference>
<organism evidence="1 2">
    <name type="scientific">Vibrio xiamenensis</name>
    <dbReference type="NCBI Taxonomy" id="861298"/>
    <lineage>
        <taxon>Bacteria</taxon>
        <taxon>Pseudomonadati</taxon>
        <taxon>Pseudomonadota</taxon>
        <taxon>Gammaproteobacteria</taxon>
        <taxon>Vibrionales</taxon>
        <taxon>Vibrionaceae</taxon>
        <taxon>Vibrio</taxon>
    </lineage>
</organism>
<dbReference type="Proteomes" id="UP000198854">
    <property type="component" value="Unassembled WGS sequence"/>
</dbReference>
<evidence type="ECO:0000313" key="1">
    <source>
        <dbReference type="EMBL" id="SDH58810.1"/>
    </source>
</evidence>
<protein>
    <submittedName>
        <fullName evidence="1">Uncharacterized protein</fullName>
    </submittedName>
</protein>
<sequence>MAIAVQQGFSAEIATTLVAIRTILVQECNSVVQGISRFLRFVPWLLEIVG</sequence>
<gene>
    <name evidence="1" type="ORF">SAMN04488136_12068</name>
</gene>
<accession>A0A1G8DN35</accession>
<name>A0A1G8DN35_9VIBR</name>
<evidence type="ECO:0000313" key="2">
    <source>
        <dbReference type="Proteomes" id="UP000198854"/>
    </source>
</evidence>
<keyword evidence="2" id="KW-1185">Reference proteome</keyword>
<proteinExistence type="predicted"/>
<dbReference type="RefSeq" id="WP_176765616.1">
    <property type="nucleotide sequence ID" value="NZ_FNDD01000020.1"/>
</dbReference>
<dbReference type="EMBL" id="FNDD01000020">
    <property type="protein sequence ID" value="SDH58810.1"/>
    <property type="molecule type" value="Genomic_DNA"/>
</dbReference>
<dbReference type="STRING" id="861298.SAMN04488136_12068"/>
<dbReference type="AlphaFoldDB" id="A0A1G8DN35"/>